<protein>
    <submittedName>
        <fullName evidence="6">FAD/NAD(P)-binding domain-containing protein</fullName>
    </submittedName>
</protein>
<evidence type="ECO:0000313" key="7">
    <source>
        <dbReference type="Proteomes" id="UP000247233"/>
    </source>
</evidence>
<dbReference type="Proteomes" id="UP000247233">
    <property type="component" value="Unassembled WGS sequence"/>
</dbReference>
<gene>
    <name evidence="6" type="ORF">BO70DRAFT_424999</name>
</gene>
<comment type="similarity">
    <text evidence="1">Belongs to the FAD-dependent oxidoreductase family.</text>
</comment>
<comment type="caution">
    <text evidence="6">The sequence shown here is derived from an EMBL/GenBank/DDBJ whole genome shotgun (WGS) entry which is preliminary data.</text>
</comment>
<dbReference type="Gene3D" id="3.50.50.100">
    <property type="match status" value="1"/>
</dbReference>
<sequence length="407" mass="43760">MEHKNIVILGGSYGGISTAHYLLRHVLPTLPSPESYQIVLVSTSSQTMCRPACPRAMISDDMFPQDRLFVNIAPLFEQYPKGRFRFVQGTAIKLDHSNRAVDIQSNGDTQKIDFHAIVIATGSSTTSPLMGFDRDESFLREQWTALRAALPTAKSIVVAGGGPTGIEIAGELGEHFNGRSGCHNSNPKVPITLVTSSSQILPVLRPAIAKKAEKFLADVGVTVKTNTRVQTVSPPDAGMAIVDSKATLTLDDGSILTPDIYIPATGISPNSGFLDAALLARDGRVQTDHTCRVDQAGPRVYAVGDVASNVQANSVIAIFSCIPVLCANVKRDLLLAEGKEGSAAGSDRVFTEDTRTSQIVPIGRSKGVGEVMGWQIPSFLVWLAKGRDYWLWTTADVWNGNKWAKAS</sequence>
<keyword evidence="7" id="KW-1185">Reference proteome</keyword>
<evidence type="ECO:0000259" key="5">
    <source>
        <dbReference type="Pfam" id="PF07992"/>
    </source>
</evidence>
<reference evidence="6 7" key="1">
    <citation type="submission" date="2016-12" db="EMBL/GenBank/DDBJ databases">
        <title>The genomes of Aspergillus section Nigri reveals drivers in fungal speciation.</title>
        <authorList>
            <consortium name="DOE Joint Genome Institute"/>
            <person name="Vesth T.C."/>
            <person name="Nybo J."/>
            <person name="Theobald S."/>
            <person name="Brandl J."/>
            <person name="Frisvad J.C."/>
            <person name="Nielsen K.F."/>
            <person name="Lyhne E.K."/>
            <person name="Kogle M.E."/>
            <person name="Kuo A."/>
            <person name="Riley R."/>
            <person name="Clum A."/>
            <person name="Nolan M."/>
            <person name="Lipzen A."/>
            <person name="Salamov A."/>
            <person name="Henrissat B."/>
            <person name="Wiebenga A."/>
            <person name="De Vries R.P."/>
            <person name="Grigoriev I.V."/>
            <person name="Mortensen U.H."/>
            <person name="Andersen M.R."/>
            <person name="Baker S.E."/>
        </authorList>
    </citation>
    <scope>NUCLEOTIDE SEQUENCE [LARGE SCALE GENOMIC DNA]</scope>
    <source>
        <strain evidence="6 7">CBS 117.55</strain>
    </source>
</reference>
<dbReference type="EMBL" id="MSFL01000001">
    <property type="protein sequence ID" value="PWY92275.1"/>
    <property type="molecule type" value="Genomic_DNA"/>
</dbReference>
<keyword evidence="3" id="KW-0274">FAD</keyword>
<dbReference type="InterPro" id="IPR023753">
    <property type="entry name" value="FAD/NAD-binding_dom"/>
</dbReference>
<keyword evidence="2" id="KW-0285">Flavoprotein</keyword>
<dbReference type="OrthoDB" id="202203at2759"/>
<evidence type="ECO:0000256" key="3">
    <source>
        <dbReference type="ARBA" id="ARBA00022827"/>
    </source>
</evidence>
<dbReference type="AlphaFoldDB" id="A0A317X1Q4"/>
<proteinExistence type="inferred from homology"/>
<dbReference type="SUPFAM" id="SSF51905">
    <property type="entry name" value="FAD/NAD(P)-binding domain"/>
    <property type="match status" value="1"/>
</dbReference>
<dbReference type="RefSeq" id="XP_025404014.1">
    <property type="nucleotide sequence ID" value="XM_025547646.1"/>
</dbReference>
<keyword evidence="4" id="KW-0560">Oxidoreductase</keyword>
<dbReference type="STRING" id="1448321.A0A317X1Q4"/>
<feature type="domain" description="FAD/NAD(P)-binding" evidence="5">
    <location>
        <begin position="5"/>
        <end position="309"/>
    </location>
</feature>
<evidence type="ECO:0000256" key="2">
    <source>
        <dbReference type="ARBA" id="ARBA00022630"/>
    </source>
</evidence>
<dbReference type="GO" id="GO:0050660">
    <property type="term" value="F:flavin adenine dinucleotide binding"/>
    <property type="evidence" value="ECO:0007669"/>
    <property type="project" value="TreeGrafter"/>
</dbReference>
<name>A0A317X1Q4_9EURO</name>
<dbReference type="GeneID" id="37069883"/>
<organism evidence="6 7">
    <name type="scientific">Aspergillus heteromorphus CBS 117.55</name>
    <dbReference type="NCBI Taxonomy" id="1448321"/>
    <lineage>
        <taxon>Eukaryota</taxon>
        <taxon>Fungi</taxon>
        <taxon>Dikarya</taxon>
        <taxon>Ascomycota</taxon>
        <taxon>Pezizomycotina</taxon>
        <taxon>Eurotiomycetes</taxon>
        <taxon>Eurotiomycetidae</taxon>
        <taxon>Eurotiales</taxon>
        <taxon>Aspergillaceae</taxon>
        <taxon>Aspergillus</taxon>
        <taxon>Aspergillus subgen. Circumdati</taxon>
    </lineage>
</organism>
<dbReference type="VEuPathDB" id="FungiDB:BO70DRAFT_424999"/>
<dbReference type="PANTHER" id="PTHR43735">
    <property type="entry name" value="APOPTOSIS-INDUCING FACTOR 1"/>
    <property type="match status" value="1"/>
</dbReference>
<dbReference type="Pfam" id="PF07992">
    <property type="entry name" value="Pyr_redox_2"/>
    <property type="match status" value="1"/>
</dbReference>
<dbReference type="PRINTS" id="PR00411">
    <property type="entry name" value="PNDRDTASEI"/>
</dbReference>
<evidence type="ECO:0000256" key="4">
    <source>
        <dbReference type="ARBA" id="ARBA00023002"/>
    </source>
</evidence>
<dbReference type="PANTHER" id="PTHR43735:SF3">
    <property type="entry name" value="FERROPTOSIS SUPPRESSOR PROTEIN 1"/>
    <property type="match status" value="1"/>
</dbReference>
<dbReference type="PRINTS" id="PR00368">
    <property type="entry name" value="FADPNR"/>
</dbReference>
<dbReference type="GO" id="GO:0004174">
    <property type="term" value="F:electron-transferring-flavoprotein dehydrogenase activity"/>
    <property type="evidence" value="ECO:0007669"/>
    <property type="project" value="TreeGrafter"/>
</dbReference>
<dbReference type="InterPro" id="IPR036188">
    <property type="entry name" value="FAD/NAD-bd_sf"/>
</dbReference>
<accession>A0A317X1Q4</accession>
<dbReference type="GO" id="GO:0005737">
    <property type="term" value="C:cytoplasm"/>
    <property type="evidence" value="ECO:0007669"/>
    <property type="project" value="TreeGrafter"/>
</dbReference>
<evidence type="ECO:0000313" key="6">
    <source>
        <dbReference type="EMBL" id="PWY92275.1"/>
    </source>
</evidence>
<evidence type="ECO:0000256" key="1">
    <source>
        <dbReference type="ARBA" id="ARBA00006442"/>
    </source>
</evidence>